<feature type="compositionally biased region" description="Polar residues" evidence="1">
    <location>
        <begin position="100"/>
        <end position="125"/>
    </location>
</feature>
<feature type="region of interest" description="Disordered" evidence="1">
    <location>
        <begin position="263"/>
        <end position="304"/>
    </location>
</feature>
<dbReference type="AlphaFoldDB" id="A0A8H6DQI9"/>
<sequence length="701" mass="79407">MDRMNYKTCTIAEYMDYQLKREKLWENAGIYIRSFHWADPARMFVCRCAERTCYKYSMLKDPVQMEQCAEYFLLHRDEITASQEKWERHDEDLPPPYAPNAQSELKYSRQQYQRPTQNEHTSKPSQRIPKPEMGMRGSAEPLTPRFVEPRKDGAAMQQESEMPPQVWRHARPSLWKYSDGNSSSASTPLGSSFYAPSEEPRVPATAPLENRPAPWNGSDSGYSSTQKHQGQRDARAEGIHSRSKSYELDHDRADSSFDMHSMHSGIGTIPISKSSTSSSQSSSKLKPTMSIPDAPEQENDADSYTPTIDLYFRIADEDETNISSVYRQSNPPSTASSQNLPFFYENYLSDNSHKEAVQKDVAELSPEAYYYGDRYAIPTGHDNQNKGSSGHISELSAETPAAELSADAPRQRHTPTLNALEGRDWGTIPEMEAKTSDSNDKGEKVPVWMSSRTYNSGLIDSLLEQVSHLGSSMALDQDGQLRCPTDSTSGISGSFQHFEEPSQTLRCVFQSNLTLAERIGQDIRAIFGTQCTPLKEETVIEFPHRSDTFKCLSEEELAVTQLALIKDHVGINAEEVFSRWNTDVAAPNWNANVIQPAVKLFMGWNRSFRTLFSMSQEAFLRVVAWGELVRLMNQSWTVMQCQPGEKVMFAQLGQVHRQFFKAKVNYDKEKKDRKISRFEALGCDMIAAYLVTMTIEIGRST</sequence>
<name>A0A8H6DQI9_COCSA</name>
<feature type="compositionally biased region" description="Polar residues" evidence="1">
    <location>
        <begin position="179"/>
        <end position="190"/>
    </location>
</feature>
<comment type="caution">
    <text evidence="2">The sequence shown here is derived from an EMBL/GenBank/DDBJ whole genome shotgun (WGS) entry which is preliminary data.</text>
</comment>
<evidence type="ECO:0000313" key="2">
    <source>
        <dbReference type="EMBL" id="KAF5844098.1"/>
    </source>
</evidence>
<feature type="region of interest" description="Disordered" evidence="1">
    <location>
        <begin position="85"/>
        <end position="145"/>
    </location>
</feature>
<feature type="compositionally biased region" description="Polar residues" evidence="1">
    <location>
        <begin position="381"/>
        <end position="391"/>
    </location>
</feature>
<proteinExistence type="predicted"/>
<feature type="region of interest" description="Disordered" evidence="1">
    <location>
        <begin position="178"/>
        <end position="248"/>
    </location>
</feature>
<feature type="compositionally biased region" description="Polar residues" evidence="1">
    <location>
        <begin position="217"/>
        <end position="228"/>
    </location>
</feature>
<evidence type="ECO:0000256" key="1">
    <source>
        <dbReference type="SAM" id="MobiDB-lite"/>
    </source>
</evidence>
<feature type="compositionally biased region" description="Basic and acidic residues" evidence="1">
    <location>
        <begin position="431"/>
        <end position="444"/>
    </location>
</feature>
<feature type="compositionally biased region" description="Low complexity" evidence="1">
    <location>
        <begin position="264"/>
        <end position="290"/>
    </location>
</feature>
<evidence type="ECO:0000313" key="3">
    <source>
        <dbReference type="Proteomes" id="UP000624244"/>
    </source>
</evidence>
<dbReference type="EMBL" id="WNKQ01000030">
    <property type="protein sequence ID" value="KAF5844098.1"/>
    <property type="molecule type" value="Genomic_DNA"/>
</dbReference>
<reference evidence="2" key="1">
    <citation type="submission" date="2019-11" db="EMBL/GenBank/DDBJ databases">
        <title>Bipolaris sorokiniana Genome sequencing.</title>
        <authorList>
            <person name="Wang H."/>
        </authorList>
    </citation>
    <scope>NUCLEOTIDE SEQUENCE</scope>
</reference>
<feature type="region of interest" description="Disordered" evidence="1">
    <location>
        <begin position="380"/>
        <end position="444"/>
    </location>
</feature>
<feature type="compositionally biased region" description="Basic and acidic residues" evidence="1">
    <location>
        <begin position="230"/>
        <end position="248"/>
    </location>
</feature>
<protein>
    <submittedName>
        <fullName evidence="2">Uncharacterized protein</fullName>
    </submittedName>
</protein>
<accession>A0A8H6DQI9</accession>
<organism evidence="2 3">
    <name type="scientific">Cochliobolus sativus</name>
    <name type="common">Common root rot and spot blotch fungus</name>
    <name type="synonym">Bipolaris sorokiniana</name>
    <dbReference type="NCBI Taxonomy" id="45130"/>
    <lineage>
        <taxon>Eukaryota</taxon>
        <taxon>Fungi</taxon>
        <taxon>Dikarya</taxon>
        <taxon>Ascomycota</taxon>
        <taxon>Pezizomycotina</taxon>
        <taxon>Dothideomycetes</taxon>
        <taxon>Pleosporomycetidae</taxon>
        <taxon>Pleosporales</taxon>
        <taxon>Pleosporineae</taxon>
        <taxon>Pleosporaceae</taxon>
        <taxon>Bipolaris</taxon>
    </lineage>
</organism>
<gene>
    <name evidence="2" type="ORF">GGP41_010168</name>
</gene>
<dbReference type="Proteomes" id="UP000624244">
    <property type="component" value="Unassembled WGS sequence"/>
</dbReference>